<dbReference type="GO" id="GO:0032006">
    <property type="term" value="P:regulation of TOR signaling"/>
    <property type="evidence" value="ECO:0007669"/>
    <property type="project" value="TreeGrafter"/>
</dbReference>
<keyword evidence="10 17" id="KW-1133">Transmembrane helix</keyword>
<evidence type="ECO:0000256" key="13">
    <source>
        <dbReference type="ARBA" id="ARBA00023170"/>
    </source>
</evidence>
<dbReference type="SUPFAM" id="SSF56112">
    <property type="entry name" value="Protein kinase-like (PK-like)"/>
    <property type="match status" value="1"/>
</dbReference>
<accession>A0A226E1L5</accession>
<dbReference type="PANTHER" id="PTHR24416">
    <property type="entry name" value="TYROSINE-PROTEIN KINASE RECEPTOR"/>
    <property type="match status" value="1"/>
</dbReference>
<dbReference type="PANTHER" id="PTHR24416:SF527">
    <property type="entry name" value="PROTO-ONCOGENE TYROSINE-PROTEIN KINASE ROS"/>
    <property type="match status" value="1"/>
</dbReference>
<evidence type="ECO:0000256" key="2">
    <source>
        <dbReference type="ARBA" id="ARBA00011902"/>
    </source>
</evidence>
<dbReference type="GO" id="GO:0043235">
    <property type="term" value="C:receptor complex"/>
    <property type="evidence" value="ECO:0007669"/>
    <property type="project" value="TreeGrafter"/>
</dbReference>
<evidence type="ECO:0000313" key="20">
    <source>
        <dbReference type="EMBL" id="OXA50821.1"/>
    </source>
</evidence>
<dbReference type="PROSITE" id="PS00239">
    <property type="entry name" value="RECEPTOR_TYR_KIN_II"/>
    <property type="match status" value="1"/>
</dbReference>
<evidence type="ECO:0000313" key="21">
    <source>
        <dbReference type="Proteomes" id="UP000198287"/>
    </source>
</evidence>
<feature type="region of interest" description="Disordered" evidence="16">
    <location>
        <begin position="1640"/>
        <end position="1659"/>
    </location>
</feature>
<dbReference type="PROSITE" id="PS50853">
    <property type="entry name" value="FN3"/>
    <property type="match status" value="4"/>
</dbReference>
<evidence type="ECO:0000256" key="10">
    <source>
        <dbReference type="ARBA" id="ARBA00022989"/>
    </source>
</evidence>
<feature type="domain" description="Fibronectin type-III" evidence="19">
    <location>
        <begin position="1010"/>
        <end position="1123"/>
    </location>
</feature>
<dbReference type="Gene3D" id="1.10.510.10">
    <property type="entry name" value="Transferase(Phosphotransferase) domain 1"/>
    <property type="match status" value="1"/>
</dbReference>
<keyword evidence="5 17" id="KW-0812">Transmembrane</keyword>
<keyword evidence="4" id="KW-0808">Transferase</keyword>
<evidence type="ECO:0000256" key="4">
    <source>
        <dbReference type="ARBA" id="ARBA00022679"/>
    </source>
</evidence>
<keyword evidence="7" id="KW-0547">Nucleotide-binding</keyword>
<evidence type="ECO:0000256" key="8">
    <source>
        <dbReference type="ARBA" id="ARBA00022777"/>
    </source>
</evidence>
<dbReference type="InterPro" id="IPR020635">
    <property type="entry name" value="Tyr_kinase_cat_dom"/>
</dbReference>
<dbReference type="OrthoDB" id="65481at2759"/>
<evidence type="ECO:0000256" key="16">
    <source>
        <dbReference type="SAM" id="MobiDB-lite"/>
    </source>
</evidence>
<dbReference type="EC" id="2.7.10.1" evidence="2"/>
<dbReference type="SUPFAM" id="SSF63825">
    <property type="entry name" value="YWTD domain"/>
    <property type="match status" value="2"/>
</dbReference>
<dbReference type="CDD" id="cd00063">
    <property type="entry name" value="FN3"/>
    <property type="match status" value="5"/>
</dbReference>
<keyword evidence="14" id="KW-0325">Glycoprotein</keyword>
<dbReference type="STRING" id="158441.A0A226E1L5"/>
<dbReference type="InterPro" id="IPR036116">
    <property type="entry name" value="FN3_sf"/>
</dbReference>
<dbReference type="InterPro" id="IPR000719">
    <property type="entry name" value="Prot_kinase_dom"/>
</dbReference>
<dbReference type="InterPro" id="IPR050122">
    <property type="entry name" value="RTK"/>
</dbReference>
<dbReference type="GO" id="GO:0007169">
    <property type="term" value="P:cell surface receptor protein tyrosine kinase signaling pathway"/>
    <property type="evidence" value="ECO:0007669"/>
    <property type="project" value="InterPro"/>
</dbReference>
<evidence type="ECO:0000256" key="9">
    <source>
        <dbReference type="ARBA" id="ARBA00022840"/>
    </source>
</evidence>
<dbReference type="Gene3D" id="2.120.10.30">
    <property type="entry name" value="TolB, C-terminal domain"/>
    <property type="match status" value="1"/>
</dbReference>
<evidence type="ECO:0000256" key="5">
    <source>
        <dbReference type="ARBA" id="ARBA00022692"/>
    </source>
</evidence>
<sequence length="1751" mass="192780">MQNFFHGHREESELGPFALDVANYRILIIHKGRNKVLSVSLDGDISNIRENTQSPQWSDAVSLSLYNGVLFWTTTTSVVTEEYNTVANIYYQNSYDVPKSLQPLGSLLVLHSSAQPTPIPMAAPQQLQVLYGQTRARITWRPPPPISALGVGAWAEWVYTLRLSDNRSFTNITTTDFTVDTLRPSTFYSVQVAAYSPTGRGPMSQPNRGKTLSRTAYNISLIWGSGEGLYTTDTLGEDVTLLTSTGVTTWSQQATKLPRIPVVTSNTMSSLTWFESTSIAFDYIGQRLYWSNPKVQTIYRCALTTLITTNTTSCQTREPLQVVTMAREIAVDSYKGLLLWSTGHSIEMSRMNGYAHGTLVQNGLFSGKQIMGMTLDTEQSRIYWITRSASGSSLQRLQYNIRGAQMPMGSSEAVITDLYGQGKSSLRLATIPNITNVHVKDQGSLKYPGGLAKSRVNVNPDPVSKWSIDISGQWNNFTLSWLPVNNTNYGKVLYEVIVEGVISRITEHPNITIDNTSPLFTPYSELSISITALTYWSSAKATLAKKRVPPAKPSAPRHPRVYSSPSSQFPYVSTLRSNLTQSVELRWDAPTSPNGVILGYIVSCGNKKGVKGVADSNCICDVDLDSLSCRLRPSSTLQLDQFQFSVQAYNSAGAGPGSKQVGASSSGHVASRLLLTCPDKLELLDVDRNAKVGISLGYVAPISAGFLGVDNAIYWFNEGQDLMVAKMDGSPGYNKSRLLSLSGGWETSHLTMDWIGRRLYWAVESVSSGSGVGIKASQHEFKYGIMCFDLAEMEGHRSGHGNKMSRQQQNYAPSIVIHSKTSIRSVAFNPFRNALYWTTSKRFGATTLYTAEGRDNFTVRPFLSRSLPEDSTSSLCNCSHVVISGDPVAFDPSRYSASIPRAVLFLGQDGVIWAADETGCTCLKIANTTHASLRSSTTSPSTDTTIVALAGDASHIYWSGGRGYVTALQKHGNETVVTTLVHSGVREVRPFGPTAQPFPGQECLIPRRMVPEEPLLFNHSSHSLHLDLPLGISVNCSMEDLSLPTPQYAVYYGTVDETLISKCTPTSSSHCKVVHTREKSLHITDLHPYTTYTVFVTLTNAYSTRAGLPPLLCTPIMLRTAPGVWYEVHWATGDSSSSAKWAETESTRLATMTTDLHDLAPSTNYTIWVRAFSEKGDAFSDSPKKSVVTFPLPGNVSLIKATPHELQLRWVPPGDNTIIMHQLLHREASSLLWTETRMENFTIPGRAYNWTLSRLKPKSLYIVRLRTWFSGDPSSPFIHPAKAPFHFETKADKPSPPPGAPIARGIGKALYEVEWKAADENGAVIEAYSLEARLVYSHATTDRDQSANVTTTMSILISSTPSPSLSPATISTTGRRRVVKKRDVGGDGGAAEKRVASSHLFAGGYDWNQVYSGKETRWVVEGLDLKSYYNFRVRAKNSYGWGSYSNESEVVSLAELTLVAEPQGVGVIIGIIFLSSFILGLFALLFILVYRRRLSEKPSLHGSHHASERREVELATLRELPGGSSFIHQNNLLYSTGHHHQTAAADLLLDLDLAGIPKVNWHQIIVTKFLGSGAFGETLRKGANSLEKQEFIQEAKLMAQFRHPHIIQLMGLCIDTDPCYLLLELMGEGDLLSYLRSNRPSHGGQQTTTPITHDDLTTTTSVPPPLNLADLLRMCVDVAKGCVYLEDLHFVHRDIAARNCLVSFVSEGSSAGGDERRLRVVKIGDFGLARDIYRNDYYRKDGEGLLPGMSR</sequence>
<keyword evidence="11 17" id="KW-0472">Membrane</keyword>
<dbReference type="InterPro" id="IPR011009">
    <property type="entry name" value="Kinase-like_dom_sf"/>
</dbReference>
<dbReference type="Pfam" id="PF00041">
    <property type="entry name" value="fn3"/>
    <property type="match status" value="2"/>
</dbReference>
<dbReference type="InterPro" id="IPR003961">
    <property type="entry name" value="FN3_dom"/>
</dbReference>
<dbReference type="Pfam" id="PF07714">
    <property type="entry name" value="PK_Tyr_Ser-Thr"/>
    <property type="match status" value="1"/>
</dbReference>
<reference evidence="20 21" key="1">
    <citation type="submission" date="2015-12" db="EMBL/GenBank/DDBJ databases">
        <title>The genome of Folsomia candida.</title>
        <authorList>
            <person name="Faddeeva A."/>
            <person name="Derks M.F."/>
            <person name="Anvar Y."/>
            <person name="Smit S."/>
            <person name="Van Straalen N."/>
            <person name="Roelofs D."/>
        </authorList>
    </citation>
    <scope>NUCLEOTIDE SEQUENCE [LARGE SCALE GENOMIC DNA]</scope>
    <source>
        <strain evidence="20 21">VU population</strain>
        <tissue evidence="20">Whole body</tissue>
    </source>
</reference>
<dbReference type="GO" id="GO:0005524">
    <property type="term" value="F:ATP binding"/>
    <property type="evidence" value="ECO:0007669"/>
    <property type="project" value="UniProtKB-KW"/>
</dbReference>
<keyword evidence="8 20" id="KW-0418">Kinase</keyword>
<dbReference type="EMBL" id="LNIX01000008">
    <property type="protein sequence ID" value="OXA50821.1"/>
    <property type="molecule type" value="Genomic_DNA"/>
</dbReference>
<feature type="transmembrane region" description="Helical" evidence="17">
    <location>
        <begin position="1465"/>
        <end position="1490"/>
    </location>
</feature>
<keyword evidence="6" id="KW-0677">Repeat</keyword>
<evidence type="ECO:0000259" key="19">
    <source>
        <dbReference type="PROSITE" id="PS50853"/>
    </source>
</evidence>
<evidence type="ECO:0000256" key="1">
    <source>
        <dbReference type="ARBA" id="ARBA00004167"/>
    </source>
</evidence>
<dbReference type="GO" id="GO:0004714">
    <property type="term" value="F:transmembrane receptor protein tyrosine kinase activity"/>
    <property type="evidence" value="ECO:0007669"/>
    <property type="project" value="UniProtKB-EC"/>
</dbReference>
<feature type="domain" description="Fibronectin type-III" evidence="19">
    <location>
        <begin position="123"/>
        <end position="214"/>
    </location>
</feature>
<dbReference type="Gene3D" id="3.30.200.20">
    <property type="entry name" value="Phosphorylase Kinase, domain 1"/>
    <property type="match status" value="1"/>
</dbReference>
<evidence type="ECO:0000256" key="15">
    <source>
        <dbReference type="ARBA" id="ARBA00051243"/>
    </source>
</evidence>
<dbReference type="InterPro" id="IPR002011">
    <property type="entry name" value="Tyr_kinase_rcpt_2_CS"/>
</dbReference>
<comment type="catalytic activity">
    <reaction evidence="15">
        <text>L-tyrosyl-[protein] + ATP = O-phospho-L-tyrosyl-[protein] + ADP + H(+)</text>
        <dbReference type="Rhea" id="RHEA:10596"/>
        <dbReference type="Rhea" id="RHEA-COMP:10136"/>
        <dbReference type="Rhea" id="RHEA-COMP:20101"/>
        <dbReference type="ChEBI" id="CHEBI:15378"/>
        <dbReference type="ChEBI" id="CHEBI:30616"/>
        <dbReference type="ChEBI" id="CHEBI:46858"/>
        <dbReference type="ChEBI" id="CHEBI:61978"/>
        <dbReference type="ChEBI" id="CHEBI:456216"/>
        <dbReference type="EC" id="2.7.10.1"/>
    </reaction>
</comment>
<keyword evidence="21" id="KW-1185">Reference proteome</keyword>
<evidence type="ECO:0000256" key="11">
    <source>
        <dbReference type="ARBA" id="ARBA00023136"/>
    </source>
</evidence>
<dbReference type="InterPro" id="IPR013783">
    <property type="entry name" value="Ig-like_fold"/>
</dbReference>
<proteinExistence type="predicted"/>
<feature type="domain" description="Fibronectin type-III" evidence="19">
    <location>
        <begin position="1192"/>
        <end position="1292"/>
    </location>
</feature>
<dbReference type="PROSITE" id="PS00109">
    <property type="entry name" value="PROTEIN_KINASE_TYR"/>
    <property type="match status" value="1"/>
</dbReference>
<evidence type="ECO:0000259" key="18">
    <source>
        <dbReference type="PROSITE" id="PS50011"/>
    </source>
</evidence>
<feature type="domain" description="Fibronectin type-III" evidence="19">
    <location>
        <begin position="565"/>
        <end position="668"/>
    </location>
</feature>
<evidence type="ECO:0000256" key="6">
    <source>
        <dbReference type="ARBA" id="ARBA00022737"/>
    </source>
</evidence>
<evidence type="ECO:0000256" key="14">
    <source>
        <dbReference type="ARBA" id="ARBA00023180"/>
    </source>
</evidence>
<dbReference type="OMA" id="MSSLTWF"/>
<dbReference type="GO" id="GO:0005886">
    <property type="term" value="C:plasma membrane"/>
    <property type="evidence" value="ECO:0007669"/>
    <property type="project" value="TreeGrafter"/>
</dbReference>
<dbReference type="Gene3D" id="2.60.40.10">
    <property type="entry name" value="Immunoglobulins"/>
    <property type="match status" value="5"/>
</dbReference>
<keyword evidence="9" id="KW-0067">ATP-binding</keyword>
<gene>
    <name evidence="20" type="ORF">Fcan01_14281</name>
</gene>
<evidence type="ECO:0000256" key="3">
    <source>
        <dbReference type="ARBA" id="ARBA00022553"/>
    </source>
</evidence>
<dbReference type="Proteomes" id="UP000198287">
    <property type="component" value="Unassembled WGS sequence"/>
</dbReference>
<comment type="caution">
    <text evidence="20">The sequence shown here is derived from an EMBL/GenBank/DDBJ whole genome shotgun (WGS) entry which is preliminary data.</text>
</comment>
<dbReference type="InterPro" id="IPR011042">
    <property type="entry name" value="6-blade_b-propeller_TolB-like"/>
</dbReference>
<keyword evidence="3" id="KW-0597">Phosphoprotein</keyword>
<dbReference type="PRINTS" id="PR00014">
    <property type="entry name" value="FNTYPEIII"/>
</dbReference>
<dbReference type="SUPFAM" id="SSF49265">
    <property type="entry name" value="Fibronectin type III"/>
    <property type="match status" value="4"/>
</dbReference>
<evidence type="ECO:0000256" key="7">
    <source>
        <dbReference type="ARBA" id="ARBA00022741"/>
    </source>
</evidence>
<organism evidence="20 21">
    <name type="scientific">Folsomia candida</name>
    <name type="common">Springtail</name>
    <dbReference type="NCBI Taxonomy" id="158441"/>
    <lineage>
        <taxon>Eukaryota</taxon>
        <taxon>Metazoa</taxon>
        <taxon>Ecdysozoa</taxon>
        <taxon>Arthropoda</taxon>
        <taxon>Hexapoda</taxon>
        <taxon>Collembola</taxon>
        <taxon>Entomobryomorpha</taxon>
        <taxon>Isotomoidea</taxon>
        <taxon>Isotomidae</taxon>
        <taxon>Proisotominae</taxon>
        <taxon>Folsomia</taxon>
    </lineage>
</organism>
<dbReference type="SMART" id="SM00219">
    <property type="entry name" value="TyrKc"/>
    <property type="match status" value="1"/>
</dbReference>
<dbReference type="SMART" id="SM00060">
    <property type="entry name" value="FN3"/>
    <property type="match status" value="7"/>
</dbReference>
<protein>
    <recommendedName>
        <fullName evidence="2">receptor protein-tyrosine kinase</fullName>
        <ecNumber evidence="2">2.7.10.1</ecNumber>
    </recommendedName>
</protein>
<comment type="subcellular location">
    <subcellularLocation>
        <location evidence="1">Membrane</location>
        <topology evidence="1">Single-pass membrane protein</topology>
    </subcellularLocation>
</comment>
<evidence type="ECO:0000256" key="12">
    <source>
        <dbReference type="ARBA" id="ARBA00023137"/>
    </source>
</evidence>
<feature type="domain" description="Protein kinase" evidence="18">
    <location>
        <begin position="1564"/>
        <end position="1751"/>
    </location>
</feature>
<dbReference type="InterPro" id="IPR008266">
    <property type="entry name" value="Tyr_kinase_AS"/>
</dbReference>
<keyword evidence="13" id="KW-0675">Receptor</keyword>
<name>A0A226E1L5_FOLCA</name>
<keyword evidence="12" id="KW-0829">Tyrosine-protein kinase</keyword>
<dbReference type="PROSITE" id="PS50011">
    <property type="entry name" value="PROTEIN_KINASE_DOM"/>
    <property type="match status" value="1"/>
</dbReference>
<dbReference type="InterPro" id="IPR001245">
    <property type="entry name" value="Ser-Thr/Tyr_kinase_cat_dom"/>
</dbReference>
<evidence type="ECO:0000256" key="17">
    <source>
        <dbReference type="SAM" id="Phobius"/>
    </source>
</evidence>